<name>A0AAD7W0X4_9TELE</name>
<gene>
    <name evidence="1" type="ORF">AAFF_G00289940</name>
</gene>
<evidence type="ECO:0000313" key="2">
    <source>
        <dbReference type="Proteomes" id="UP001221898"/>
    </source>
</evidence>
<proteinExistence type="predicted"/>
<dbReference type="EMBL" id="JAINUG010000404">
    <property type="protein sequence ID" value="KAJ8372361.1"/>
    <property type="molecule type" value="Genomic_DNA"/>
</dbReference>
<organism evidence="1 2">
    <name type="scientific">Aldrovandia affinis</name>
    <dbReference type="NCBI Taxonomy" id="143900"/>
    <lineage>
        <taxon>Eukaryota</taxon>
        <taxon>Metazoa</taxon>
        <taxon>Chordata</taxon>
        <taxon>Craniata</taxon>
        <taxon>Vertebrata</taxon>
        <taxon>Euteleostomi</taxon>
        <taxon>Actinopterygii</taxon>
        <taxon>Neopterygii</taxon>
        <taxon>Teleostei</taxon>
        <taxon>Notacanthiformes</taxon>
        <taxon>Halosauridae</taxon>
        <taxon>Aldrovandia</taxon>
    </lineage>
</organism>
<evidence type="ECO:0000313" key="1">
    <source>
        <dbReference type="EMBL" id="KAJ8372361.1"/>
    </source>
</evidence>
<dbReference type="Proteomes" id="UP001221898">
    <property type="component" value="Unassembled WGS sequence"/>
</dbReference>
<comment type="caution">
    <text evidence="1">The sequence shown here is derived from an EMBL/GenBank/DDBJ whole genome shotgun (WGS) entry which is preliminary data.</text>
</comment>
<dbReference type="AlphaFoldDB" id="A0AAD7W0X4"/>
<keyword evidence="2" id="KW-1185">Reference proteome</keyword>
<reference evidence="1" key="1">
    <citation type="journal article" date="2023" name="Science">
        <title>Genome structures resolve the early diversification of teleost fishes.</title>
        <authorList>
            <person name="Parey E."/>
            <person name="Louis A."/>
            <person name="Montfort J."/>
            <person name="Bouchez O."/>
            <person name="Roques C."/>
            <person name="Iampietro C."/>
            <person name="Lluch J."/>
            <person name="Castinel A."/>
            <person name="Donnadieu C."/>
            <person name="Desvignes T."/>
            <person name="Floi Bucao C."/>
            <person name="Jouanno E."/>
            <person name="Wen M."/>
            <person name="Mejri S."/>
            <person name="Dirks R."/>
            <person name="Jansen H."/>
            <person name="Henkel C."/>
            <person name="Chen W.J."/>
            <person name="Zahm M."/>
            <person name="Cabau C."/>
            <person name="Klopp C."/>
            <person name="Thompson A.W."/>
            <person name="Robinson-Rechavi M."/>
            <person name="Braasch I."/>
            <person name="Lecointre G."/>
            <person name="Bobe J."/>
            <person name="Postlethwait J.H."/>
            <person name="Berthelot C."/>
            <person name="Roest Crollius H."/>
            <person name="Guiguen Y."/>
        </authorList>
    </citation>
    <scope>NUCLEOTIDE SEQUENCE</scope>
    <source>
        <strain evidence="1">NC1722</strain>
    </source>
</reference>
<accession>A0AAD7W0X4</accession>
<sequence length="86" mass="9744">MKVLKTAHERRALRPPRALTTLTFSRGRSHRWRSRVERPADWDPASAHTPAEQAHLCACPTHLSPMLAMMHGPFRPGFQHTDPVTA</sequence>
<protein>
    <submittedName>
        <fullName evidence="1">Uncharacterized protein</fullName>
    </submittedName>
</protein>